<dbReference type="GO" id="GO:0008017">
    <property type="term" value="F:microtubule binding"/>
    <property type="evidence" value="ECO:0007669"/>
    <property type="project" value="UniProtKB-UniRule"/>
</dbReference>
<keyword evidence="3 5" id="KW-0493">Microtubule</keyword>
<feature type="repeat" description="WD" evidence="6">
    <location>
        <begin position="595"/>
        <end position="637"/>
    </location>
</feature>
<dbReference type="InterPro" id="IPR000591">
    <property type="entry name" value="DEP_dom"/>
</dbReference>
<dbReference type="HAMAP" id="MF_03022">
    <property type="entry name" value="Katanin_p80_B1"/>
    <property type="match status" value="1"/>
</dbReference>
<sequence length="1308" mass="143803">MDVDRARGGSADSGFESAGVVVRPYSLLPKPEVPWGAVERPLTSPEKLESQATAIGKFFRQKSSSVSAAITKRLLSSFVRDDDDGVEAFDIVGVKVIKAPREEDPDGRVTFFSRSACRDSGAVRSFFRRRKLNFVEINVDVYPEREEELREKTGGAAVPQIFFNDTLIGGLVALNSLRNSGMLEVKMEEILSNKRSENAPTVPVYGSGEMGDPTAEDDMAVLVRVAQHRVPIQDRVVKMKFVKNSFSGADLVEVLIHHLDCGRRKAVEVGKQLARKHFFHDVLGGNEFEDGKHYYRFLEHEPFIPNCHNFQGLVKDSEPKPASVLSQRLFCLMSAILESYASDDRNVLDYVGISNSEEFRRYLNLAEDLQRVDLTTLGEKEKLSFFLNLHNAMAIHAVIRIGPPGGMMDRMPFFADFMYVVGGYPYSLSTITNGILRDNRRPPYSLVKPFSSSDPRLQLAREKVNQLIHFGIWNAAKGSPSVRFFTAKGVDCELRNATREFLQRDDDGVKVDLAKRTVYFPKVIKWYNSDFGQEKETVRWIVDFLDASRAGLLMHLLSDGGSVNVAYHSLGAWNPETGKMGVNLSQGEVIGSKEFVAHSLSVNCLKIGRKSSRVLVTGGEDHKVNLWAIGKPNAILSLSGHSSGVDSVSFDSSEVLVAAGAASGTIKLWDLEEAKIIRTLTGHRSNCISLDFHPFGEFFASGSLDTNLKIWDIRRKGCIHTYKGHTRGVNAIRFTPDGRWVVSGGEDNTVKAKYNALIFILMSSCSLQAQLTELLNSGILKLLNSLVQLSTGVRCMTFNPDGRTLLCGLHENLKIFSWEPIRSHDAVDVGWSRLSDMNVHEGKLLGCSYNQSCVGVWVVDISRTEPYALSSSAARLNGDSDPKSSCSSASNEDSNIKVNSGRLSVSSSSDTVRETRSFMRLPVHQNTDLSKDSKSLSSTSSTPSTPQRSNPSVAPKTVQQSGSTTVVNVASIKRPSGKVQSSGGVSIFNRSDAMPVIVPRNNPNPRNEEIRDDIPVKTVNQSLQSKSADPRKLINMNHDYEGPNVSNRHDGELLKASDSTIGTSVKSSSSSMSTEVGKGILSQWEQKSRSNYQAGYASSIVSMKLSAATQRSYVSTGESQSTSNGDDDAITDLMEMHDQFVGSMKSRLSKLQVVLGHWRRHDIKGALSAMKNMGDCNVLADVISLLEGRTDIVNLDICSCLLPLLTGLIESDTDRHQDIGLSVLLKLVRVFGSMIYSSLSAPASVGVDIEAEQRLERYSACYVELEKVKNWLPILNRYLAAAVVVVDIRGGSVAKSANELNLALEEVS</sequence>
<dbReference type="InterPro" id="IPR006869">
    <property type="entry name" value="DUF547"/>
</dbReference>
<dbReference type="Pfam" id="PF04784">
    <property type="entry name" value="DUF547"/>
    <property type="match status" value="1"/>
</dbReference>
<dbReference type="OrthoDB" id="418495at2759"/>
<dbReference type="PANTHER" id="PTHR19845:SF0">
    <property type="entry name" value="KATANIN P80 WD40 REPEAT-CONTAINING SUBUNIT B1"/>
    <property type="match status" value="1"/>
</dbReference>
<evidence type="ECO:0000313" key="9">
    <source>
        <dbReference type="EMBL" id="EPS62586.1"/>
    </source>
</evidence>
<feature type="region of interest" description="Disordered" evidence="7">
    <location>
        <begin position="871"/>
        <end position="964"/>
    </location>
</feature>
<reference evidence="9 10" key="1">
    <citation type="journal article" date="2013" name="BMC Genomics">
        <title>The miniature genome of a carnivorous plant Genlisea aurea contains a low number of genes and short non-coding sequences.</title>
        <authorList>
            <person name="Leushkin E.V."/>
            <person name="Sutormin R.A."/>
            <person name="Nabieva E.R."/>
            <person name="Penin A.A."/>
            <person name="Kondrashov A.S."/>
            <person name="Logacheva M.D."/>
        </authorList>
    </citation>
    <scope>NUCLEOTIDE SEQUENCE [LARGE SCALE GENOMIC DNA]</scope>
</reference>
<comment type="similarity">
    <text evidence="5">Belongs to the WD repeat KATNB1 family.</text>
</comment>
<dbReference type="InterPro" id="IPR036322">
    <property type="entry name" value="WD40_repeat_dom_sf"/>
</dbReference>
<dbReference type="Gene3D" id="3.40.30.10">
    <property type="entry name" value="Glutaredoxin"/>
    <property type="match status" value="1"/>
</dbReference>
<dbReference type="SMART" id="SM00320">
    <property type="entry name" value="WD40"/>
    <property type="match status" value="5"/>
</dbReference>
<evidence type="ECO:0000256" key="3">
    <source>
        <dbReference type="ARBA" id="ARBA00022701"/>
    </source>
</evidence>
<dbReference type="Gene3D" id="2.130.10.10">
    <property type="entry name" value="YVTN repeat-like/Quinoprotein amine dehydrogenase"/>
    <property type="match status" value="1"/>
</dbReference>
<organism evidence="9 10">
    <name type="scientific">Genlisea aurea</name>
    <dbReference type="NCBI Taxonomy" id="192259"/>
    <lineage>
        <taxon>Eukaryota</taxon>
        <taxon>Viridiplantae</taxon>
        <taxon>Streptophyta</taxon>
        <taxon>Embryophyta</taxon>
        <taxon>Tracheophyta</taxon>
        <taxon>Spermatophyta</taxon>
        <taxon>Magnoliopsida</taxon>
        <taxon>eudicotyledons</taxon>
        <taxon>Gunneridae</taxon>
        <taxon>Pentapetalae</taxon>
        <taxon>asterids</taxon>
        <taxon>lamiids</taxon>
        <taxon>Lamiales</taxon>
        <taxon>Lentibulariaceae</taxon>
        <taxon>Genlisea</taxon>
    </lineage>
</organism>
<dbReference type="InterPro" id="IPR036249">
    <property type="entry name" value="Thioredoxin-like_sf"/>
</dbReference>
<evidence type="ECO:0000256" key="4">
    <source>
        <dbReference type="ARBA" id="ARBA00023212"/>
    </source>
</evidence>
<dbReference type="GO" id="GO:0008352">
    <property type="term" value="C:katanin complex"/>
    <property type="evidence" value="ECO:0007669"/>
    <property type="project" value="InterPro"/>
</dbReference>
<dbReference type="FunFam" id="2.130.10.10:FF:000462">
    <property type="entry name" value="Katanin p80 WD40 repeat-containing subunit B1"/>
    <property type="match status" value="1"/>
</dbReference>
<feature type="repeat" description="WD" evidence="6">
    <location>
        <begin position="680"/>
        <end position="721"/>
    </location>
</feature>
<dbReference type="InterPro" id="IPR002109">
    <property type="entry name" value="Glutaredoxin"/>
</dbReference>
<evidence type="ECO:0000256" key="6">
    <source>
        <dbReference type="PROSITE-ProRule" id="PRU00221"/>
    </source>
</evidence>
<comment type="function">
    <text evidence="5">May participate in a complex which severs microtubules in an ATP-dependent manner. Microtubule severing may promote rapid reorganization of cellular microtubule arrays.</text>
</comment>
<evidence type="ECO:0000259" key="8">
    <source>
        <dbReference type="PROSITE" id="PS50186"/>
    </source>
</evidence>
<accession>S8CDM2</accession>
<dbReference type="SMART" id="SM00049">
    <property type="entry name" value="DEP"/>
    <property type="match status" value="1"/>
</dbReference>
<evidence type="ECO:0000256" key="1">
    <source>
        <dbReference type="ARBA" id="ARBA00004245"/>
    </source>
</evidence>
<comment type="subcellular location">
    <subcellularLocation>
        <location evidence="1 5">Cytoplasm</location>
        <location evidence="1 5">Cytoskeleton</location>
    </subcellularLocation>
</comment>
<dbReference type="CDD" id="cd04371">
    <property type="entry name" value="DEP"/>
    <property type="match status" value="1"/>
</dbReference>
<dbReference type="InterPro" id="IPR036390">
    <property type="entry name" value="WH_DNA-bd_sf"/>
</dbReference>
<dbReference type="Pfam" id="PF13925">
    <property type="entry name" value="Katanin_con80"/>
    <property type="match status" value="1"/>
</dbReference>
<feature type="compositionally biased region" description="Low complexity" evidence="7">
    <location>
        <begin position="935"/>
        <end position="946"/>
    </location>
</feature>
<feature type="compositionally biased region" description="Low complexity" evidence="7">
    <location>
        <begin position="883"/>
        <end position="910"/>
    </location>
</feature>
<dbReference type="Pfam" id="PF00462">
    <property type="entry name" value="Glutaredoxin"/>
    <property type="match status" value="1"/>
</dbReference>
<name>S8CDM2_9LAMI</name>
<dbReference type="SUPFAM" id="SSF46785">
    <property type="entry name" value="Winged helix' DNA-binding domain"/>
    <property type="match status" value="1"/>
</dbReference>
<dbReference type="GO" id="GO:0007019">
    <property type="term" value="P:microtubule depolymerization"/>
    <property type="evidence" value="ECO:0007669"/>
    <property type="project" value="TreeGrafter"/>
</dbReference>
<keyword evidence="10" id="KW-1185">Reference proteome</keyword>
<evidence type="ECO:0000256" key="2">
    <source>
        <dbReference type="ARBA" id="ARBA00022490"/>
    </source>
</evidence>
<feature type="compositionally biased region" description="Polar residues" evidence="7">
    <location>
        <begin position="947"/>
        <end position="964"/>
    </location>
</feature>
<feature type="domain" description="DEP" evidence="8">
    <location>
        <begin position="226"/>
        <end position="299"/>
    </location>
</feature>
<comment type="caution">
    <text evidence="9">The sequence shown here is derived from an EMBL/GenBank/DDBJ whole genome shotgun (WGS) entry which is preliminary data.</text>
</comment>
<keyword evidence="4 5" id="KW-0206">Cytoskeleton</keyword>
<dbReference type="InterPro" id="IPR028021">
    <property type="entry name" value="Katanin_C-terminal"/>
</dbReference>
<dbReference type="GO" id="GO:0005874">
    <property type="term" value="C:microtubule"/>
    <property type="evidence" value="ECO:0007669"/>
    <property type="project" value="UniProtKB-KW"/>
</dbReference>
<evidence type="ECO:0000256" key="7">
    <source>
        <dbReference type="SAM" id="MobiDB-lite"/>
    </source>
</evidence>
<dbReference type="GO" id="GO:0035556">
    <property type="term" value="P:intracellular signal transduction"/>
    <property type="evidence" value="ECO:0007669"/>
    <property type="project" value="InterPro"/>
</dbReference>
<dbReference type="PROSITE" id="PS51354">
    <property type="entry name" value="GLUTAREDOXIN_2"/>
    <property type="match status" value="1"/>
</dbReference>
<dbReference type="GO" id="GO:0051013">
    <property type="term" value="P:microtubule severing"/>
    <property type="evidence" value="ECO:0007669"/>
    <property type="project" value="UniProtKB-UniRule"/>
</dbReference>
<evidence type="ECO:0000256" key="5">
    <source>
        <dbReference type="HAMAP-Rule" id="MF_03022"/>
    </source>
</evidence>
<dbReference type="GO" id="GO:0005829">
    <property type="term" value="C:cytosol"/>
    <property type="evidence" value="ECO:0007669"/>
    <property type="project" value="UniProtKB-ARBA"/>
</dbReference>
<keyword evidence="6" id="KW-0853">WD repeat</keyword>
<dbReference type="Proteomes" id="UP000015453">
    <property type="component" value="Unassembled WGS sequence"/>
</dbReference>
<dbReference type="Pfam" id="PF00610">
    <property type="entry name" value="DEP"/>
    <property type="match status" value="1"/>
</dbReference>
<dbReference type="SUPFAM" id="SSF52833">
    <property type="entry name" value="Thioredoxin-like"/>
    <property type="match status" value="1"/>
</dbReference>
<gene>
    <name evidence="9" type="ORF">M569_12203</name>
</gene>
<evidence type="ECO:0000313" key="10">
    <source>
        <dbReference type="Proteomes" id="UP000015453"/>
    </source>
</evidence>
<dbReference type="Gene3D" id="1.10.10.10">
    <property type="entry name" value="Winged helix-like DNA-binding domain superfamily/Winged helix DNA-binding domain"/>
    <property type="match status" value="1"/>
</dbReference>
<dbReference type="CDD" id="cd00200">
    <property type="entry name" value="WD40"/>
    <property type="match status" value="1"/>
</dbReference>
<protein>
    <recommendedName>
        <fullName evidence="5">Katanin p80 WD40 repeat-containing subunit B1 homolog</fullName>
    </recommendedName>
</protein>
<dbReference type="SUPFAM" id="SSF50978">
    <property type="entry name" value="WD40 repeat-like"/>
    <property type="match status" value="1"/>
</dbReference>
<dbReference type="InterPro" id="IPR036388">
    <property type="entry name" value="WH-like_DNA-bd_sf"/>
</dbReference>
<keyword evidence="2 5" id="KW-0963">Cytoplasm</keyword>
<dbReference type="PROSITE" id="PS50294">
    <property type="entry name" value="WD_REPEATS_REGION"/>
    <property type="match status" value="3"/>
</dbReference>
<dbReference type="InterPro" id="IPR001680">
    <property type="entry name" value="WD40_rpt"/>
</dbReference>
<dbReference type="EMBL" id="AUSU01006040">
    <property type="protein sequence ID" value="EPS62586.1"/>
    <property type="molecule type" value="Genomic_DNA"/>
</dbReference>
<proteinExistence type="inferred from homology"/>
<dbReference type="InterPro" id="IPR026962">
    <property type="entry name" value="KTNB1"/>
</dbReference>
<dbReference type="PROSITE" id="PS50082">
    <property type="entry name" value="WD_REPEATS_2"/>
    <property type="match status" value="4"/>
</dbReference>
<dbReference type="PANTHER" id="PTHR19845">
    <property type="entry name" value="KATANIN P80 SUBUNIT"/>
    <property type="match status" value="1"/>
</dbReference>
<dbReference type="Pfam" id="PF00400">
    <property type="entry name" value="WD40"/>
    <property type="match status" value="4"/>
</dbReference>
<feature type="repeat" description="WD" evidence="6">
    <location>
        <begin position="638"/>
        <end position="679"/>
    </location>
</feature>
<dbReference type="PROSITE" id="PS50186">
    <property type="entry name" value="DEP"/>
    <property type="match status" value="1"/>
</dbReference>
<dbReference type="InterPro" id="IPR015943">
    <property type="entry name" value="WD40/YVTN_repeat-like_dom_sf"/>
</dbReference>
<feature type="repeat" description="WD" evidence="6">
    <location>
        <begin position="722"/>
        <end position="751"/>
    </location>
</feature>